<dbReference type="SUPFAM" id="SSF49265">
    <property type="entry name" value="Fibronectin type III"/>
    <property type="match status" value="1"/>
</dbReference>
<dbReference type="Pfam" id="PF00041">
    <property type="entry name" value="fn3"/>
    <property type="match status" value="1"/>
</dbReference>
<comment type="caution">
    <text evidence="9">The sequence shown here is derived from an EMBL/GenBank/DDBJ whole genome shotgun (WGS) entry which is preliminary data.</text>
</comment>
<proteinExistence type="predicted"/>
<keyword evidence="4" id="KW-0393">Immunoglobulin domain</keyword>
<evidence type="ECO:0000256" key="5">
    <source>
        <dbReference type="SAM" id="MobiDB-lite"/>
    </source>
</evidence>
<keyword evidence="2" id="KW-0677">Repeat</keyword>
<evidence type="ECO:0000313" key="9">
    <source>
        <dbReference type="EMBL" id="CAF0753147.1"/>
    </source>
</evidence>
<sequence length="862" mass="97628">MIPCICTKCTELELKVMLFNTVWSDLIIKPNDALLTRDQYRSFIASCTGQSDTKVISWRTPQQTEVPENDAARVTIERQTYGLRLRIRNLTIEDQGKWECVGANMDGIKYSKQFQMNIKVPITFHGDSIQYAPLGQQVTIKCRVHANPSAEVSWFKGQDKTRIGNFYSYSSKKYDCHLNCIFNIVASQNYEKTSDGLRINRVDMADNGTFWCRADVLETGESRDFEIIVVASESVTHPRIQCSSPCAIEKKTATLVCEASGLPATKYQWFYGNADKLRAVIDSPVGASEVPKFVVRGNQLTINYVDETDNGKYTCHASNDYDKVGQKTEYILNVIVPPRLTPIPEIEIELTDRESHRAVFQCRVERGSAESLSLEWQYMNNTPIQFEKYKLIELRFDPIRREHFGNYSCVAKNLADTTFVIASLLVRFPPLYIGPNIQAVSSIPGYRAVMKCQFESYPAPVIQWIKMIRTVQDPEGRLLTSDIDHGVNDITTKQIGSTLWETILSYTPDERDFGLSFECRALNPKVGRHSITLQKAEPPRAVYPTEAKPLANAIELVVSPPETGGLPLVNYIVKYEQIGVNQPDSIKTLKFPVQTMNGQQVQTLRIDNLQPSTSYNINILAETRAGIGQAKSPIRLKTLDRQIPQFKLLSTPPEEQSCMDDRKCLVKWSIESDGGAPILKADILYAIAKSGNDLEIMGTFSDPQLIDPLKTEYEIVNLQPDTNYIIVVKLYNEAGVSEQKIRKQTTKARIDNIYSTIKSHMKNYRSDQPSKWAIVGIVFGIVFVALLVIVICVLIRMCRTDTRKTKGSDMDRQTQPMMNGENHSDDSKTNNGYRNGRSPSRKRQKRRNPARNSRFSPSELKF</sequence>
<feature type="domain" description="Fibronectin type-III" evidence="8">
    <location>
        <begin position="649"/>
        <end position="748"/>
    </location>
</feature>
<keyword evidence="6" id="KW-0812">Transmembrane</keyword>
<dbReference type="InterPro" id="IPR003599">
    <property type="entry name" value="Ig_sub"/>
</dbReference>
<feature type="compositionally biased region" description="Basic and acidic residues" evidence="5">
    <location>
        <begin position="803"/>
        <end position="812"/>
    </location>
</feature>
<accession>A0A813PGK9</accession>
<feature type="domain" description="Ig-like" evidence="7">
    <location>
        <begin position="121"/>
        <end position="228"/>
    </location>
</feature>
<evidence type="ECO:0000256" key="1">
    <source>
        <dbReference type="ARBA" id="ARBA00022729"/>
    </source>
</evidence>
<feature type="domain" description="Fibronectin type-III" evidence="8">
    <location>
        <begin position="538"/>
        <end position="641"/>
    </location>
</feature>
<evidence type="ECO:0000313" key="10">
    <source>
        <dbReference type="EMBL" id="CAF3533085.1"/>
    </source>
</evidence>
<dbReference type="PROSITE" id="PS50835">
    <property type="entry name" value="IG_LIKE"/>
    <property type="match status" value="3"/>
</dbReference>
<dbReference type="AlphaFoldDB" id="A0A813PGK9"/>
<keyword evidence="11" id="KW-1185">Reference proteome</keyword>
<dbReference type="InterPro" id="IPR036179">
    <property type="entry name" value="Ig-like_dom_sf"/>
</dbReference>
<feature type="domain" description="Ig-like" evidence="7">
    <location>
        <begin position="338"/>
        <end position="420"/>
    </location>
</feature>
<reference evidence="9" key="1">
    <citation type="submission" date="2021-02" db="EMBL/GenBank/DDBJ databases">
        <authorList>
            <person name="Nowell W R."/>
        </authorList>
    </citation>
    <scope>NUCLEOTIDE SEQUENCE</scope>
</reference>
<organism evidence="9 11">
    <name type="scientific">Didymodactylos carnosus</name>
    <dbReference type="NCBI Taxonomy" id="1234261"/>
    <lineage>
        <taxon>Eukaryota</taxon>
        <taxon>Metazoa</taxon>
        <taxon>Spiralia</taxon>
        <taxon>Gnathifera</taxon>
        <taxon>Rotifera</taxon>
        <taxon>Eurotatoria</taxon>
        <taxon>Bdelloidea</taxon>
        <taxon>Philodinida</taxon>
        <taxon>Philodinidae</taxon>
        <taxon>Didymodactylos</taxon>
    </lineage>
</organism>
<dbReference type="CDD" id="cd00096">
    <property type="entry name" value="Ig"/>
    <property type="match status" value="2"/>
</dbReference>
<keyword evidence="3" id="KW-1015">Disulfide bond</keyword>
<dbReference type="SMART" id="SM00408">
    <property type="entry name" value="IGc2"/>
    <property type="match status" value="4"/>
</dbReference>
<dbReference type="SUPFAM" id="SSF48726">
    <property type="entry name" value="Immunoglobulin"/>
    <property type="match status" value="5"/>
</dbReference>
<evidence type="ECO:0000259" key="7">
    <source>
        <dbReference type="PROSITE" id="PS50835"/>
    </source>
</evidence>
<dbReference type="Proteomes" id="UP000681722">
    <property type="component" value="Unassembled WGS sequence"/>
</dbReference>
<keyword evidence="6" id="KW-0472">Membrane</keyword>
<dbReference type="Gene3D" id="2.60.40.10">
    <property type="entry name" value="Immunoglobulins"/>
    <property type="match status" value="7"/>
</dbReference>
<dbReference type="Proteomes" id="UP000663829">
    <property type="component" value="Unassembled WGS sequence"/>
</dbReference>
<dbReference type="SMART" id="SM00060">
    <property type="entry name" value="FN3"/>
    <property type="match status" value="2"/>
</dbReference>
<dbReference type="OrthoDB" id="10056271at2759"/>
<keyword evidence="6" id="KW-1133">Transmembrane helix</keyword>
<evidence type="ECO:0000256" key="4">
    <source>
        <dbReference type="ARBA" id="ARBA00023319"/>
    </source>
</evidence>
<evidence type="ECO:0000256" key="3">
    <source>
        <dbReference type="ARBA" id="ARBA00023157"/>
    </source>
</evidence>
<dbReference type="CDD" id="cd00063">
    <property type="entry name" value="FN3"/>
    <property type="match status" value="2"/>
</dbReference>
<evidence type="ECO:0000256" key="6">
    <source>
        <dbReference type="SAM" id="Phobius"/>
    </source>
</evidence>
<keyword evidence="1" id="KW-0732">Signal</keyword>
<protein>
    <submittedName>
        <fullName evidence="9">Uncharacterized protein</fullName>
    </submittedName>
</protein>
<dbReference type="PROSITE" id="PS50853">
    <property type="entry name" value="FN3"/>
    <property type="match status" value="2"/>
</dbReference>
<dbReference type="InterPro" id="IPR003961">
    <property type="entry name" value="FN3_dom"/>
</dbReference>
<evidence type="ECO:0000256" key="2">
    <source>
        <dbReference type="ARBA" id="ARBA00022737"/>
    </source>
</evidence>
<dbReference type="PANTHER" id="PTHR12231">
    <property type="entry name" value="CTX-RELATED TYPE I TRANSMEMBRANE PROTEIN"/>
    <property type="match status" value="1"/>
</dbReference>
<evidence type="ECO:0000259" key="8">
    <source>
        <dbReference type="PROSITE" id="PS50853"/>
    </source>
</evidence>
<dbReference type="InterPro" id="IPR007110">
    <property type="entry name" value="Ig-like_dom"/>
</dbReference>
<feature type="compositionally biased region" description="Basic residues" evidence="5">
    <location>
        <begin position="839"/>
        <end position="849"/>
    </location>
</feature>
<feature type="transmembrane region" description="Helical" evidence="6">
    <location>
        <begin position="772"/>
        <end position="795"/>
    </location>
</feature>
<dbReference type="SMART" id="SM00409">
    <property type="entry name" value="IG"/>
    <property type="match status" value="5"/>
</dbReference>
<feature type="domain" description="Ig-like" evidence="7">
    <location>
        <begin position="238"/>
        <end position="333"/>
    </location>
</feature>
<dbReference type="InterPro" id="IPR051170">
    <property type="entry name" value="Neural/epithelial_adhesion"/>
</dbReference>
<gene>
    <name evidence="9" type="ORF">GPM918_LOCUS955</name>
    <name evidence="10" type="ORF">SRO942_LOCUS955</name>
</gene>
<feature type="region of interest" description="Disordered" evidence="5">
    <location>
        <begin position="803"/>
        <end position="862"/>
    </location>
</feature>
<dbReference type="InterPro" id="IPR003598">
    <property type="entry name" value="Ig_sub2"/>
</dbReference>
<evidence type="ECO:0000313" key="11">
    <source>
        <dbReference type="Proteomes" id="UP000663829"/>
    </source>
</evidence>
<dbReference type="EMBL" id="CAJNOQ010000082">
    <property type="protein sequence ID" value="CAF0753147.1"/>
    <property type="molecule type" value="Genomic_DNA"/>
</dbReference>
<dbReference type="EMBL" id="CAJOBC010000082">
    <property type="protein sequence ID" value="CAF3533085.1"/>
    <property type="molecule type" value="Genomic_DNA"/>
</dbReference>
<dbReference type="PANTHER" id="PTHR12231:SF253">
    <property type="entry name" value="DPR-INTERACTING PROTEIN ETA, ISOFORM B-RELATED"/>
    <property type="match status" value="1"/>
</dbReference>
<dbReference type="InterPro" id="IPR036116">
    <property type="entry name" value="FN3_sf"/>
</dbReference>
<dbReference type="InterPro" id="IPR013783">
    <property type="entry name" value="Ig-like_fold"/>
</dbReference>
<name>A0A813PGK9_9BILA</name>
<dbReference type="Pfam" id="PF13927">
    <property type="entry name" value="Ig_3"/>
    <property type="match status" value="2"/>
</dbReference>